<sequence>MREYAWARQGHRRVSRGAGRRRRAREGVSTSGRARAIERWTSRSHGHGHACTCMQACKRMSDVQGRCWSSFGHGRVRTDMQTGVWSSEWT</sequence>
<comment type="caution">
    <text evidence="2">The sequence shown here is derived from an EMBL/GenBank/DDBJ whole genome shotgun (WGS) entry which is preliminary data.</text>
</comment>
<reference evidence="2 3" key="1">
    <citation type="submission" date="2017-11" db="EMBL/GenBank/DDBJ databases">
        <title>De-novo sequencing of pomegranate (Punica granatum L.) genome.</title>
        <authorList>
            <person name="Akparov Z."/>
            <person name="Amiraslanov A."/>
            <person name="Hajiyeva S."/>
            <person name="Abbasov M."/>
            <person name="Kaur K."/>
            <person name="Hamwieh A."/>
            <person name="Solovyev V."/>
            <person name="Salamov A."/>
            <person name="Braich B."/>
            <person name="Kosarev P."/>
            <person name="Mahmoud A."/>
            <person name="Hajiyev E."/>
            <person name="Babayeva S."/>
            <person name="Izzatullayeva V."/>
            <person name="Mammadov A."/>
            <person name="Mammadov A."/>
            <person name="Sharifova S."/>
            <person name="Ojaghi J."/>
            <person name="Eynullazada K."/>
            <person name="Bayramov B."/>
            <person name="Abdulazimova A."/>
            <person name="Shahmuradov I."/>
        </authorList>
    </citation>
    <scope>NUCLEOTIDE SEQUENCE [LARGE SCALE GENOMIC DNA]</scope>
    <source>
        <strain evidence="3">cv. AG2017</strain>
        <tissue evidence="2">Leaf</tissue>
    </source>
</reference>
<accession>A0A2I0JKL1</accession>
<dbReference type="EMBL" id="PGOL01001567">
    <property type="protein sequence ID" value="PKI56802.1"/>
    <property type="molecule type" value="Genomic_DNA"/>
</dbReference>
<dbReference type="AlphaFoldDB" id="A0A2I0JKL1"/>
<keyword evidence="3" id="KW-1185">Reference proteome</keyword>
<feature type="compositionally biased region" description="Basic residues" evidence="1">
    <location>
        <begin position="9"/>
        <end position="24"/>
    </location>
</feature>
<evidence type="ECO:0000313" key="3">
    <source>
        <dbReference type="Proteomes" id="UP000233551"/>
    </source>
</evidence>
<organism evidence="2 3">
    <name type="scientific">Punica granatum</name>
    <name type="common">Pomegranate</name>
    <dbReference type="NCBI Taxonomy" id="22663"/>
    <lineage>
        <taxon>Eukaryota</taxon>
        <taxon>Viridiplantae</taxon>
        <taxon>Streptophyta</taxon>
        <taxon>Embryophyta</taxon>
        <taxon>Tracheophyta</taxon>
        <taxon>Spermatophyta</taxon>
        <taxon>Magnoliopsida</taxon>
        <taxon>eudicotyledons</taxon>
        <taxon>Gunneridae</taxon>
        <taxon>Pentapetalae</taxon>
        <taxon>rosids</taxon>
        <taxon>malvids</taxon>
        <taxon>Myrtales</taxon>
        <taxon>Lythraceae</taxon>
        <taxon>Punica</taxon>
    </lineage>
</organism>
<name>A0A2I0JKL1_PUNGR</name>
<feature type="region of interest" description="Disordered" evidence="1">
    <location>
        <begin position="1"/>
        <end position="32"/>
    </location>
</feature>
<gene>
    <name evidence="2" type="ORF">CRG98_022760</name>
</gene>
<protein>
    <submittedName>
        <fullName evidence="2">Uncharacterized protein</fullName>
    </submittedName>
</protein>
<evidence type="ECO:0000313" key="2">
    <source>
        <dbReference type="EMBL" id="PKI56802.1"/>
    </source>
</evidence>
<dbReference type="Proteomes" id="UP000233551">
    <property type="component" value="Unassembled WGS sequence"/>
</dbReference>
<proteinExistence type="predicted"/>
<evidence type="ECO:0000256" key="1">
    <source>
        <dbReference type="SAM" id="MobiDB-lite"/>
    </source>
</evidence>